<organism evidence="2 3">
    <name type="scientific">Durusdinium trenchii</name>
    <dbReference type="NCBI Taxonomy" id="1381693"/>
    <lineage>
        <taxon>Eukaryota</taxon>
        <taxon>Sar</taxon>
        <taxon>Alveolata</taxon>
        <taxon>Dinophyceae</taxon>
        <taxon>Suessiales</taxon>
        <taxon>Symbiodiniaceae</taxon>
        <taxon>Durusdinium</taxon>
    </lineage>
</organism>
<keyword evidence="3" id="KW-1185">Reference proteome</keyword>
<evidence type="ECO:0000313" key="3">
    <source>
        <dbReference type="Proteomes" id="UP001642484"/>
    </source>
</evidence>
<feature type="compositionally biased region" description="Basic and acidic residues" evidence="1">
    <location>
        <begin position="77"/>
        <end position="94"/>
    </location>
</feature>
<evidence type="ECO:0000256" key="1">
    <source>
        <dbReference type="SAM" id="MobiDB-lite"/>
    </source>
</evidence>
<comment type="caution">
    <text evidence="2">The sequence shown here is derived from an EMBL/GenBank/DDBJ whole genome shotgun (WGS) entry which is preliminary data.</text>
</comment>
<evidence type="ECO:0000313" key="2">
    <source>
        <dbReference type="EMBL" id="CAK9038752.1"/>
    </source>
</evidence>
<reference evidence="2 3" key="1">
    <citation type="submission" date="2024-02" db="EMBL/GenBank/DDBJ databases">
        <authorList>
            <person name="Chen Y."/>
            <person name="Shah S."/>
            <person name="Dougan E. K."/>
            <person name="Thang M."/>
            <person name="Chan C."/>
        </authorList>
    </citation>
    <scope>NUCLEOTIDE SEQUENCE [LARGE SCALE GENOMIC DNA]</scope>
</reference>
<feature type="region of interest" description="Disordered" evidence="1">
    <location>
        <begin position="77"/>
        <end position="100"/>
    </location>
</feature>
<accession>A0ABP0LKA6</accession>
<proteinExistence type="predicted"/>
<dbReference type="EMBL" id="CAXAMN010012669">
    <property type="protein sequence ID" value="CAK9038752.1"/>
    <property type="molecule type" value="Genomic_DNA"/>
</dbReference>
<protein>
    <submittedName>
        <fullName evidence="2">Uncharacterized protein</fullName>
    </submittedName>
</protein>
<dbReference type="Proteomes" id="UP001642484">
    <property type="component" value="Unassembled WGS sequence"/>
</dbReference>
<gene>
    <name evidence="2" type="ORF">CCMP2556_LOCUS21147</name>
</gene>
<sequence length="100" mass="10903">MAANGIHAARWTLLLPQCGHQRDAGRATLSLGETHLSTRSECLLLLDRSCSALGATGGLSRVEQKYIEVPKYWRNRDTGETSVEKPEITVRDASADPEPA</sequence>
<name>A0ABP0LKA6_9DINO</name>